<name>A0A1M5ZMK6_9BURK</name>
<dbReference type="Proteomes" id="UP000184226">
    <property type="component" value="Unassembled WGS sequence"/>
</dbReference>
<gene>
    <name evidence="2" type="ORF">SAMN04488135_11629</name>
</gene>
<evidence type="ECO:0000256" key="1">
    <source>
        <dbReference type="SAM" id="SignalP"/>
    </source>
</evidence>
<organism evidence="2 3">
    <name type="scientific">Pollutimonas bauzanensis</name>
    <dbReference type="NCBI Taxonomy" id="658167"/>
    <lineage>
        <taxon>Bacteria</taxon>
        <taxon>Pseudomonadati</taxon>
        <taxon>Pseudomonadota</taxon>
        <taxon>Betaproteobacteria</taxon>
        <taxon>Burkholderiales</taxon>
        <taxon>Alcaligenaceae</taxon>
        <taxon>Pollutimonas</taxon>
    </lineage>
</organism>
<dbReference type="InterPro" id="IPR021333">
    <property type="entry name" value="DUF2946"/>
</dbReference>
<sequence>MLWLALAAFVFRALAPAGFMPDANALQHGRLVLTFCTSGASALPPGLRDKTGDASGDNTGKDLAGGDSCPFGLLAAQAMIAPSATIVVFAAALRHVPPPLFFRALPPLPAHGPPLGSRAPPSHPG</sequence>
<keyword evidence="1" id="KW-0732">Signal</keyword>
<dbReference type="STRING" id="658167.SAMN04488135_11629"/>
<evidence type="ECO:0000313" key="3">
    <source>
        <dbReference type="Proteomes" id="UP000184226"/>
    </source>
</evidence>
<keyword evidence="3" id="KW-1185">Reference proteome</keyword>
<dbReference type="EMBL" id="FQXE01000016">
    <property type="protein sequence ID" value="SHI25378.1"/>
    <property type="molecule type" value="Genomic_DNA"/>
</dbReference>
<feature type="signal peptide" evidence="1">
    <location>
        <begin position="1"/>
        <end position="17"/>
    </location>
</feature>
<dbReference type="Pfam" id="PF11162">
    <property type="entry name" value="DUF2946"/>
    <property type="match status" value="1"/>
</dbReference>
<feature type="chain" id="PRO_5012070449" description="DUF2946 domain-containing protein" evidence="1">
    <location>
        <begin position="18"/>
        <end position="125"/>
    </location>
</feature>
<protein>
    <recommendedName>
        <fullName evidence="4">DUF2946 domain-containing protein</fullName>
    </recommendedName>
</protein>
<evidence type="ECO:0000313" key="2">
    <source>
        <dbReference type="EMBL" id="SHI25378.1"/>
    </source>
</evidence>
<dbReference type="AlphaFoldDB" id="A0A1M5ZMK6"/>
<reference evidence="2 3" key="1">
    <citation type="submission" date="2016-11" db="EMBL/GenBank/DDBJ databases">
        <authorList>
            <person name="Jaros S."/>
            <person name="Januszkiewicz K."/>
            <person name="Wedrychowicz H."/>
        </authorList>
    </citation>
    <scope>NUCLEOTIDE SEQUENCE [LARGE SCALE GENOMIC DNA]</scope>
    <source>
        <strain evidence="2 3">CGMCC 1.10190</strain>
    </source>
</reference>
<accession>A0A1M5ZMK6</accession>
<evidence type="ECO:0008006" key="4">
    <source>
        <dbReference type="Google" id="ProtNLM"/>
    </source>
</evidence>
<proteinExistence type="predicted"/>